<evidence type="ECO:0000256" key="3">
    <source>
        <dbReference type="ARBA" id="ARBA00022723"/>
    </source>
</evidence>
<organism evidence="7 8">
    <name type="scientific">Venustampulla echinocandica</name>
    <dbReference type="NCBI Taxonomy" id="2656787"/>
    <lineage>
        <taxon>Eukaryota</taxon>
        <taxon>Fungi</taxon>
        <taxon>Dikarya</taxon>
        <taxon>Ascomycota</taxon>
        <taxon>Pezizomycotina</taxon>
        <taxon>Leotiomycetes</taxon>
        <taxon>Helotiales</taxon>
        <taxon>Pleuroascaceae</taxon>
        <taxon>Venustampulla</taxon>
    </lineage>
</organism>
<comment type="caution">
    <text evidence="7">The sequence shown here is derived from an EMBL/GenBank/DDBJ whole genome shotgun (WGS) entry which is preliminary data.</text>
</comment>
<feature type="binding site" evidence="5">
    <location>
        <position position="377"/>
    </location>
    <ligand>
        <name>Zn(2+)</name>
        <dbReference type="ChEBI" id="CHEBI:29105"/>
    </ligand>
</feature>
<dbReference type="Proteomes" id="UP000254866">
    <property type="component" value="Unassembled WGS sequence"/>
</dbReference>
<accession>A0A370TMS2</accession>
<keyword evidence="2 5" id="KW-0808">Transferase</keyword>
<dbReference type="GO" id="GO:0033528">
    <property type="term" value="P:S-methylmethionine cycle"/>
    <property type="evidence" value="ECO:0007669"/>
    <property type="project" value="TreeGrafter"/>
</dbReference>
<dbReference type="GO" id="GO:0009086">
    <property type="term" value="P:methionine biosynthetic process"/>
    <property type="evidence" value="ECO:0007669"/>
    <property type="project" value="TreeGrafter"/>
</dbReference>
<comment type="cofactor">
    <cofactor evidence="5">
        <name>Zn(2+)</name>
        <dbReference type="ChEBI" id="CHEBI:29105"/>
    </cofactor>
</comment>
<dbReference type="GO" id="GO:0008898">
    <property type="term" value="F:S-adenosylmethionine-homocysteine S-methyltransferase activity"/>
    <property type="evidence" value="ECO:0007669"/>
    <property type="project" value="TreeGrafter"/>
</dbReference>
<dbReference type="InterPro" id="IPR003726">
    <property type="entry name" value="HCY_dom"/>
</dbReference>
<name>A0A370TMS2_9HELO</name>
<dbReference type="AlphaFoldDB" id="A0A370TMS2"/>
<keyword evidence="3 5" id="KW-0479">Metal-binding</keyword>
<dbReference type="InterPro" id="IPR051486">
    <property type="entry name" value="Hcy_S-methyltransferase"/>
</dbReference>
<evidence type="ECO:0000313" key="8">
    <source>
        <dbReference type="Proteomes" id="UP000254866"/>
    </source>
</evidence>
<gene>
    <name evidence="7" type="ORF">BP5553_06163</name>
</gene>
<evidence type="ECO:0000256" key="2">
    <source>
        <dbReference type="ARBA" id="ARBA00022679"/>
    </source>
</evidence>
<dbReference type="OrthoDB" id="261426at2759"/>
<dbReference type="PANTHER" id="PTHR46015">
    <property type="entry name" value="ZGC:172121"/>
    <property type="match status" value="1"/>
</dbReference>
<dbReference type="InterPro" id="IPR036589">
    <property type="entry name" value="HCY_dom_sf"/>
</dbReference>
<keyword evidence="4 5" id="KW-0862">Zinc</keyword>
<evidence type="ECO:0000256" key="5">
    <source>
        <dbReference type="PROSITE-ProRule" id="PRU00333"/>
    </source>
</evidence>
<evidence type="ECO:0000259" key="6">
    <source>
        <dbReference type="PROSITE" id="PS50970"/>
    </source>
</evidence>
<dbReference type="Gene3D" id="3.20.20.330">
    <property type="entry name" value="Homocysteine-binding-like domain"/>
    <property type="match status" value="1"/>
</dbReference>
<dbReference type="GeneID" id="43599012"/>
<dbReference type="PANTHER" id="PTHR46015:SF1">
    <property type="entry name" value="HOMOCYSTEINE S-METHYLTRANSFERASE-LIKE ISOFORM 1"/>
    <property type="match status" value="1"/>
</dbReference>
<keyword evidence="1 5" id="KW-0489">Methyltransferase</keyword>
<dbReference type="RefSeq" id="XP_031869467.1">
    <property type="nucleotide sequence ID" value="XM_032014786.1"/>
</dbReference>
<feature type="binding site" evidence="5">
    <location>
        <position position="288"/>
    </location>
    <ligand>
        <name>Zn(2+)</name>
        <dbReference type="ChEBI" id="CHEBI:29105"/>
    </ligand>
</feature>
<dbReference type="Pfam" id="PF02574">
    <property type="entry name" value="S-methyl_trans"/>
    <property type="match status" value="1"/>
</dbReference>
<proteinExistence type="predicted"/>
<evidence type="ECO:0000256" key="4">
    <source>
        <dbReference type="ARBA" id="ARBA00022833"/>
    </source>
</evidence>
<sequence>MPPQPMQIHLLDGALGTLLSSHYNLHYTSSTPLWSSNLLISPADRNILRDAHSRYARAGAEILLSATYQASFEGFAKSQRDTCSEEVERGIGEDDARRLMRGAVGVARDAFECAGGLEGRAYIKGKGKVALSLGPYGACMIPSTEYSGVYDSSHQSVGALRDWHLQRLGAFCPFLRGAEDSESDSSGEKGDKIDCWNDVDMVAFETLPVRKEILAVRESMSCVADGSERKPFWISCVFPGEEFTLPDGSDVRQVVEAMLGMEREDEDNNDDGELQRQLAVPMGIGINCTRVDKIEKLILDMEDAVKGVIRNENEKWPALVVYPDGTMGEVYNTTTKEWEKVEAAVESEVPWEEAVFSIVKRTRERGMWKAIVVGGCCKTTPDDIAILRKRIDGLSTT</sequence>
<feature type="binding site" evidence="5">
    <location>
        <position position="376"/>
    </location>
    <ligand>
        <name>Zn(2+)</name>
        <dbReference type="ChEBI" id="CHEBI:29105"/>
    </ligand>
</feature>
<dbReference type="SUPFAM" id="SSF82282">
    <property type="entry name" value="Homocysteine S-methyltransferase"/>
    <property type="match status" value="1"/>
</dbReference>
<dbReference type="GO" id="GO:0032259">
    <property type="term" value="P:methylation"/>
    <property type="evidence" value="ECO:0007669"/>
    <property type="project" value="UniProtKB-KW"/>
</dbReference>
<evidence type="ECO:0000313" key="7">
    <source>
        <dbReference type="EMBL" id="RDL36811.1"/>
    </source>
</evidence>
<reference evidence="7 8" key="1">
    <citation type="journal article" date="2018" name="IMA Fungus">
        <title>IMA Genome-F 9: Draft genome sequence of Annulohypoxylon stygium, Aspergillus mulundensis, Berkeleyomyces basicola (syn. Thielaviopsis basicola), Ceratocystis smalleyi, two Cercospora beticola strains, Coleophoma cylindrospora, Fusarium fracticaudum, Phialophora cf. hyalina, and Morchella septimelata.</title>
        <authorList>
            <person name="Wingfield B.D."/>
            <person name="Bills G.F."/>
            <person name="Dong Y."/>
            <person name="Huang W."/>
            <person name="Nel W.J."/>
            <person name="Swalarsk-Parry B.S."/>
            <person name="Vaghefi N."/>
            <person name="Wilken P.M."/>
            <person name="An Z."/>
            <person name="de Beer Z.W."/>
            <person name="De Vos L."/>
            <person name="Chen L."/>
            <person name="Duong T.A."/>
            <person name="Gao Y."/>
            <person name="Hammerbacher A."/>
            <person name="Kikkert J.R."/>
            <person name="Li Y."/>
            <person name="Li H."/>
            <person name="Li K."/>
            <person name="Li Q."/>
            <person name="Liu X."/>
            <person name="Ma X."/>
            <person name="Naidoo K."/>
            <person name="Pethybridge S.J."/>
            <person name="Sun J."/>
            <person name="Steenkamp E.T."/>
            <person name="van der Nest M.A."/>
            <person name="van Wyk S."/>
            <person name="Wingfield M.J."/>
            <person name="Xiong C."/>
            <person name="Yue Q."/>
            <person name="Zhang X."/>
        </authorList>
    </citation>
    <scope>NUCLEOTIDE SEQUENCE [LARGE SCALE GENOMIC DNA]</scope>
    <source>
        <strain evidence="7 8">BP 5553</strain>
    </source>
</reference>
<evidence type="ECO:0000256" key="1">
    <source>
        <dbReference type="ARBA" id="ARBA00022603"/>
    </source>
</evidence>
<dbReference type="GO" id="GO:0046872">
    <property type="term" value="F:metal ion binding"/>
    <property type="evidence" value="ECO:0007669"/>
    <property type="project" value="UniProtKB-KW"/>
</dbReference>
<protein>
    <recommendedName>
        <fullName evidence="6">Hcy-binding domain-containing protein</fullName>
    </recommendedName>
</protein>
<dbReference type="PROSITE" id="PS50970">
    <property type="entry name" value="HCY"/>
    <property type="match status" value="1"/>
</dbReference>
<dbReference type="EMBL" id="NPIC01000004">
    <property type="protein sequence ID" value="RDL36811.1"/>
    <property type="molecule type" value="Genomic_DNA"/>
</dbReference>
<keyword evidence="8" id="KW-1185">Reference proteome</keyword>
<dbReference type="STRING" id="2656787.A0A370TMS2"/>
<feature type="domain" description="Hcy-binding" evidence="6">
    <location>
        <begin position="1"/>
        <end position="391"/>
    </location>
</feature>